<evidence type="ECO:0000256" key="1">
    <source>
        <dbReference type="ARBA" id="ARBA00010088"/>
    </source>
</evidence>
<dbReference type="Gene3D" id="3.40.50.1820">
    <property type="entry name" value="alpha/beta hydrolase"/>
    <property type="match status" value="1"/>
</dbReference>
<proteinExistence type="inferred from homology"/>
<dbReference type="InterPro" id="IPR013595">
    <property type="entry name" value="Pept_S33_TAP-like_C"/>
</dbReference>
<feature type="domain" description="Peptidase S33 tripeptidyl aminopeptidase-like C-terminal" evidence="6">
    <location>
        <begin position="404"/>
        <end position="490"/>
    </location>
</feature>
<evidence type="ECO:0000256" key="3">
    <source>
        <dbReference type="ARBA" id="ARBA00022801"/>
    </source>
</evidence>
<name>A0ABP3DX42_9ACTN</name>
<sequence length="496" mass="52369">MKKHAVLAVSALLAAGCAAAPTPAAGAQLTPTVSTTTLNALVACPELPSLPTARCGRITVPRDREHPAEGTIQVSFALVPHTDTSRPGLGTIVPNPGGPGTSTIDLSGGLFAEALTPLLDRRDLLLIDPRGVGRSSALSCPALDGPTRVFEPLAEQRRLIGECGAHLGDRVSDYATTAVADDIDAVRATLGLDRLDLLGVSYGTYLMPTYAQRFPEHVRTVSLAGAYAVNEDPTSAVGPAAFRRAIRLVCERTKRCDGDRALDDLAAVLERLRAEPGSLDVVFRGTTHRVALDEWQLTSAAGRVFSNKPDTDATLALVDAVAAARNGDLDPVRDVVRRNLLAQAEIYSYGPLALSDAGSWATSCHDYPRSFDYADPIAERTGDYEAALAELDDADFAPFSARAWSTRADYDTGACLNWPDDPTARSPFEAGADLPDVPVLVLSGDLDANTPSESGRAAAAQFPRATFREIAGAGHTPASTPEGADAIVRFVRDAHR</sequence>
<evidence type="ECO:0000313" key="8">
    <source>
        <dbReference type="Proteomes" id="UP001500967"/>
    </source>
</evidence>
<comment type="similarity">
    <text evidence="1">Belongs to the peptidase S33 family.</text>
</comment>
<keyword evidence="3 7" id="KW-0378">Hydrolase</keyword>
<evidence type="ECO:0000259" key="5">
    <source>
        <dbReference type="Pfam" id="PF00561"/>
    </source>
</evidence>
<dbReference type="RefSeq" id="WP_344649387.1">
    <property type="nucleotide sequence ID" value="NZ_BAAAGX010000010.1"/>
</dbReference>
<evidence type="ECO:0000256" key="2">
    <source>
        <dbReference type="ARBA" id="ARBA00022729"/>
    </source>
</evidence>
<dbReference type="GO" id="GO:0016787">
    <property type="term" value="F:hydrolase activity"/>
    <property type="evidence" value="ECO:0007669"/>
    <property type="project" value="UniProtKB-KW"/>
</dbReference>
<dbReference type="PANTHER" id="PTHR43248:SF29">
    <property type="entry name" value="TRIPEPTIDYL AMINOPEPTIDASE"/>
    <property type="match status" value="1"/>
</dbReference>
<feature type="signal peptide" evidence="4">
    <location>
        <begin position="1"/>
        <end position="19"/>
    </location>
</feature>
<feature type="domain" description="AB hydrolase-1" evidence="5">
    <location>
        <begin position="92"/>
        <end position="238"/>
    </location>
</feature>
<keyword evidence="2 4" id="KW-0732">Signal</keyword>
<keyword evidence="8" id="KW-1185">Reference proteome</keyword>
<dbReference type="InterPro" id="IPR051601">
    <property type="entry name" value="Serine_prot/Carboxylest_S33"/>
</dbReference>
<gene>
    <name evidence="7" type="ORF">GCM10009539_29650</name>
</gene>
<dbReference type="Pfam" id="PF00561">
    <property type="entry name" value="Abhydrolase_1"/>
    <property type="match status" value="1"/>
</dbReference>
<dbReference type="SUPFAM" id="SSF53474">
    <property type="entry name" value="alpha/beta-Hydrolases"/>
    <property type="match status" value="1"/>
</dbReference>
<reference evidence="8" key="1">
    <citation type="journal article" date="2019" name="Int. J. Syst. Evol. Microbiol.">
        <title>The Global Catalogue of Microorganisms (GCM) 10K type strain sequencing project: providing services to taxonomists for standard genome sequencing and annotation.</title>
        <authorList>
            <consortium name="The Broad Institute Genomics Platform"/>
            <consortium name="The Broad Institute Genome Sequencing Center for Infectious Disease"/>
            <person name="Wu L."/>
            <person name="Ma J."/>
        </authorList>
    </citation>
    <scope>NUCLEOTIDE SEQUENCE [LARGE SCALE GENOMIC DNA]</scope>
    <source>
        <strain evidence="8">JCM 10425</strain>
    </source>
</reference>
<dbReference type="PROSITE" id="PS51257">
    <property type="entry name" value="PROKAR_LIPOPROTEIN"/>
    <property type="match status" value="1"/>
</dbReference>
<protein>
    <submittedName>
        <fullName evidence="7">Alpha/beta fold hydrolase</fullName>
    </submittedName>
</protein>
<dbReference type="InterPro" id="IPR029058">
    <property type="entry name" value="AB_hydrolase_fold"/>
</dbReference>
<dbReference type="Proteomes" id="UP001500967">
    <property type="component" value="Unassembled WGS sequence"/>
</dbReference>
<dbReference type="PANTHER" id="PTHR43248">
    <property type="entry name" value="2-SUCCINYL-6-HYDROXY-2,4-CYCLOHEXADIENE-1-CARBOXYLATE SYNTHASE"/>
    <property type="match status" value="1"/>
</dbReference>
<comment type="caution">
    <text evidence="7">The sequence shown here is derived from an EMBL/GenBank/DDBJ whole genome shotgun (WGS) entry which is preliminary data.</text>
</comment>
<feature type="chain" id="PRO_5045039906" evidence="4">
    <location>
        <begin position="20"/>
        <end position="496"/>
    </location>
</feature>
<dbReference type="Pfam" id="PF08386">
    <property type="entry name" value="Abhydrolase_4"/>
    <property type="match status" value="1"/>
</dbReference>
<evidence type="ECO:0000259" key="6">
    <source>
        <dbReference type="Pfam" id="PF08386"/>
    </source>
</evidence>
<accession>A0ABP3DX42</accession>
<dbReference type="EMBL" id="BAAAGX010000010">
    <property type="protein sequence ID" value="GAA0242304.1"/>
    <property type="molecule type" value="Genomic_DNA"/>
</dbReference>
<dbReference type="InterPro" id="IPR000073">
    <property type="entry name" value="AB_hydrolase_1"/>
</dbReference>
<evidence type="ECO:0000313" key="7">
    <source>
        <dbReference type="EMBL" id="GAA0242304.1"/>
    </source>
</evidence>
<organism evidence="7 8">
    <name type="scientific">Cryptosporangium japonicum</name>
    <dbReference type="NCBI Taxonomy" id="80872"/>
    <lineage>
        <taxon>Bacteria</taxon>
        <taxon>Bacillati</taxon>
        <taxon>Actinomycetota</taxon>
        <taxon>Actinomycetes</taxon>
        <taxon>Cryptosporangiales</taxon>
        <taxon>Cryptosporangiaceae</taxon>
        <taxon>Cryptosporangium</taxon>
    </lineage>
</organism>
<evidence type="ECO:0000256" key="4">
    <source>
        <dbReference type="SAM" id="SignalP"/>
    </source>
</evidence>